<dbReference type="GO" id="GO:0016780">
    <property type="term" value="F:phosphotransferase activity, for other substituted phosphate groups"/>
    <property type="evidence" value="ECO:0007669"/>
    <property type="project" value="TreeGrafter"/>
</dbReference>
<evidence type="ECO:0000313" key="5">
    <source>
        <dbReference type="EMBL" id="RRJ26547.1"/>
    </source>
</evidence>
<name>A0A3P3QZ89_9FIRM</name>
<dbReference type="PANTHER" id="PTHR30576">
    <property type="entry name" value="COLANIC BIOSYNTHESIS UDP-GLUCOSE LIPID CARRIER TRANSFERASE"/>
    <property type="match status" value="1"/>
</dbReference>
<dbReference type="Proteomes" id="UP000272490">
    <property type="component" value="Unassembled WGS sequence"/>
</dbReference>
<feature type="transmembrane region" description="Helical" evidence="2">
    <location>
        <begin position="58"/>
        <end position="82"/>
    </location>
</feature>
<dbReference type="InterPro" id="IPR003362">
    <property type="entry name" value="Bact_transf"/>
</dbReference>
<accession>A0A3P3QZ89</accession>
<keyword evidence="2" id="KW-1133">Transmembrane helix</keyword>
<feature type="transmembrane region" description="Helical" evidence="2">
    <location>
        <begin position="6"/>
        <end position="26"/>
    </location>
</feature>
<evidence type="ECO:0000259" key="4">
    <source>
        <dbReference type="Pfam" id="PF02397"/>
    </source>
</evidence>
<comment type="caution">
    <text evidence="5">The sequence shown here is derived from an EMBL/GenBank/DDBJ whole genome shotgun (WGS) entry which is preliminary data.</text>
</comment>
<protein>
    <submittedName>
        <fullName evidence="5">Glycosyltransferase</fullName>
    </submittedName>
</protein>
<evidence type="ECO:0000313" key="6">
    <source>
        <dbReference type="Proteomes" id="UP000272490"/>
    </source>
</evidence>
<reference evidence="5 6" key="1">
    <citation type="submission" date="2018-11" db="EMBL/GenBank/DDBJ databases">
        <title>Genome sequencing of Lachnoanaerobaculum sp. KCOM 2030 (= ChDC B114).</title>
        <authorList>
            <person name="Kook J.-K."/>
            <person name="Park S.-N."/>
            <person name="Lim Y.K."/>
        </authorList>
    </citation>
    <scope>NUCLEOTIDE SEQUENCE [LARGE SCALE GENOMIC DNA]</scope>
    <source>
        <strain evidence="5 6">KCOM 2030</strain>
    </source>
</reference>
<dbReference type="PANTHER" id="PTHR30576:SF8">
    <property type="entry name" value="UNDECAPRENYL-PHOSPHATE GALACTOSE PHOSPHOTRANSFERASE"/>
    <property type="match status" value="1"/>
</dbReference>
<dbReference type="SUPFAM" id="SSF53448">
    <property type="entry name" value="Nucleotide-diphospho-sugar transferases"/>
    <property type="match status" value="1"/>
</dbReference>
<dbReference type="EMBL" id="RRCO01000001">
    <property type="protein sequence ID" value="RRJ26547.1"/>
    <property type="molecule type" value="Genomic_DNA"/>
</dbReference>
<feature type="domain" description="Glycosyltransferase 2-like" evidence="3">
    <location>
        <begin position="299"/>
        <end position="427"/>
    </location>
</feature>
<keyword evidence="5" id="KW-0808">Transferase</keyword>
<keyword evidence="6" id="KW-1185">Reference proteome</keyword>
<evidence type="ECO:0000256" key="2">
    <source>
        <dbReference type="SAM" id="Phobius"/>
    </source>
</evidence>
<keyword evidence="2" id="KW-0472">Membrane</keyword>
<dbReference type="AlphaFoldDB" id="A0A3P3QZ89"/>
<evidence type="ECO:0000259" key="3">
    <source>
        <dbReference type="Pfam" id="PF00535"/>
    </source>
</evidence>
<proteinExistence type="inferred from homology"/>
<organism evidence="5 6">
    <name type="scientific">Lachnoanaerobaculum gingivalis</name>
    <dbReference type="NCBI Taxonomy" id="2490855"/>
    <lineage>
        <taxon>Bacteria</taxon>
        <taxon>Bacillati</taxon>
        <taxon>Bacillota</taxon>
        <taxon>Clostridia</taxon>
        <taxon>Lachnospirales</taxon>
        <taxon>Lachnospiraceae</taxon>
        <taxon>Lachnoanaerobaculum</taxon>
    </lineage>
</organism>
<dbReference type="Pfam" id="PF02397">
    <property type="entry name" value="Bac_transf"/>
    <property type="match status" value="1"/>
</dbReference>
<dbReference type="Pfam" id="PF00535">
    <property type="entry name" value="Glycos_transf_2"/>
    <property type="match status" value="1"/>
</dbReference>
<gene>
    <name evidence="5" type="ORF">EHV10_00505</name>
</gene>
<dbReference type="Gene3D" id="3.90.550.10">
    <property type="entry name" value="Spore Coat Polysaccharide Biosynthesis Protein SpsA, Chain A"/>
    <property type="match status" value="1"/>
</dbReference>
<evidence type="ECO:0000256" key="1">
    <source>
        <dbReference type="ARBA" id="ARBA00006464"/>
    </source>
</evidence>
<dbReference type="OrthoDB" id="9808602at2"/>
<keyword evidence="2" id="KW-0812">Transmembrane</keyword>
<dbReference type="InterPro" id="IPR029044">
    <property type="entry name" value="Nucleotide-diphossugar_trans"/>
</dbReference>
<comment type="similarity">
    <text evidence="1">Belongs to the bacterial sugar transferase family.</text>
</comment>
<feature type="domain" description="Bacterial sugar transferase" evidence="4">
    <location>
        <begin position="56"/>
        <end position="234"/>
    </location>
</feature>
<sequence length="570" mass="65560">MVNKRNRMGVLATISIILVAIILYITKKTEKKTTYKAYIIDSIKVRKRGLYEKYIKRGIDIICSIAAIVFFSPVYILVAILVRIKLGGPILFTQDRPGIIGEDGKESIFRIYKFRTMTDEKDEKGELLPDKDRLNSFGKWLRSTSLDELPEVFNILNGTLSICGPRPQLVRDVTFMTKEQRMRHTAKPGLTGLAQVNGRNAIKWEEKLDWDLKYIKNISFLDDLHIILKTIKTAIINNEGITDGNMATAEDLGDYLLKNGKVSEEEYNKNQSKAEKILNKERIIEEIGKIDSRNHVPFSVIISVYKNDNAVFFSRALDSITESQTIIPNEIVLVVDGPISKEIEDVISEYTKKYVIFKVIRLEKNVGLGKALKFAIENSTYELIARMDSDDVSVPTRFEEQLAYFELNPEIDVLGGDITEFIGEEHNIVGKRVVPLSNDCIREFMKERCGMNHVSVMYKKEAVKQAGGYLDLFWNEDYYLWIRMWMKNAVFANTGSVLVNVRVGTDMYKRRGGSKYFKSEKKIQDYMLKYGMISYPLYIKNIAKRLVIQKLMPSNIRGFIFRKLAREKVL</sequence>
<dbReference type="InterPro" id="IPR001173">
    <property type="entry name" value="Glyco_trans_2-like"/>
</dbReference>